<dbReference type="GO" id="GO:0004540">
    <property type="term" value="F:RNA nuclease activity"/>
    <property type="evidence" value="ECO:0007669"/>
    <property type="project" value="InterPro"/>
</dbReference>
<evidence type="ECO:0000256" key="4">
    <source>
        <dbReference type="ARBA" id="ARBA00022741"/>
    </source>
</evidence>
<evidence type="ECO:0000313" key="7">
    <source>
        <dbReference type="Proteomes" id="UP000287247"/>
    </source>
</evidence>
<keyword evidence="2" id="KW-1277">Toxin-antitoxin system</keyword>
<organism evidence="6 7">
    <name type="scientific">Aphanothece sacrum FPU1</name>
    <dbReference type="NCBI Taxonomy" id="1920663"/>
    <lineage>
        <taxon>Bacteria</taxon>
        <taxon>Bacillati</taxon>
        <taxon>Cyanobacteriota</taxon>
        <taxon>Cyanophyceae</taxon>
        <taxon>Oscillatoriophycideae</taxon>
        <taxon>Chroococcales</taxon>
        <taxon>Aphanothecaceae</taxon>
        <taxon>Aphanothece</taxon>
    </lineage>
</organism>
<evidence type="ECO:0000256" key="3">
    <source>
        <dbReference type="ARBA" id="ARBA00022722"/>
    </source>
</evidence>
<dbReference type="InterPro" id="IPR008201">
    <property type="entry name" value="HepT-like"/>
</dbReference>
<keyword evidence="4" id="KW-0547">Nucleotide-binding</keyword>
<keyword evidence="1" id="KW-0597">Phosphoprotein</keyword>
<keyword evidence="3" id="KW-0540">Nuclease</keyword>
<comment type="caution">
    <text evidence="6">The sequence shown here is derived from an EMBL/GenBank/DDBJ whole genome shotgun (WGS) entry which is preliminary data.</text>
</comment>
<dbReference type="GO" id="GO:0016787">
    <property type="term" value="F:hydrolase activity"/>
    <property type="evidence" value="ECO:0007669"/>
    <property type="project" value="UniProtKB-KW"/>
</dbReference>
<evidence type="ECO:0008006" key="8">
    <source>
        <dbReference type="Google" id="ProtNLM"/>
    </source>
</evidence>
<reference evidence="7" key="1">
    <citation type="submission" date="2017-05" db="EMBL/GenBank/DDBJ databases">
        <title>Physiological properties and genetic analysis related to exopolysaccharide production of fresh-water unicellular cyanobacterium Aphanothece sacrum, Suizenji Nori, that has been cultured as a food source in Japan.</title>
        <authorList>
            <person name="Kanesaki Y."/>
            <person name="Yoshikawa S."/>
            <person name="Ohki K."/>
        </authorList>
    </citation>
    <scope>NUCLEOTIDE SEQUENCE [LARGE SCALE GENOMIC DNA]</scope>
    <source>
        <strain evidence="7">FPU1</strain>
    </source>
</reference>
<dbReference type="Proteomes" id="UP000287247">
    <property type="component" value="Unassembled WGS sequence"/>
</dbReference>
<dbReference type="PANTHER" id="PTHR34139">
    <property type="entry name" value="UPF0331 PROTEIN MJ0127"/>
    <property type="match status" value="1"/>
</dbReference>
<dbReference type="PANTHER" id="PTHR34139:SF1">
    <property type="entry name" value="RNASE MJ1380-RELATED"/>
    <property type="match status" value="1"/>
</dbReference>
<accession>A0A401IH38</accession>
<dbReference type="RefSeq" id="WP_124972346.1">
    <property type="nucleotide sequence ID" value="NZ_BDQK01000009.1"/>
</dbReference>
<dbReference type="GO" id="GO:0000166">
    <property type="term" value="F:nucleotide binding"/>
    <property type="evidence" value="ECO:0007669"/>
    <property type="project" value="UniProtKB-KW"/>
</dbReference>
<proteinExistence type="predicted"/>
<dbReference type="GO" id="GO:0110001">
    <property type="term" value="C:toxin-antitoxin complex"/>
    <property type="evidence" value="ECO:0007669"/>
    <property type="project" value="InterPro"/>
</dbReference>
<gene>
    <name evidence="6" type="ORF">AsFPU1_2011</name>
</gene>
<evidence type="ECO:0000256" key="5">
    <source>
        <dbReference type="ARBA" id="ARBA00022801"/>
    </source>
</evidence>
<dbReference type="Pfam" id="PF01934">
    <property type="entry name" value="HepT-like"/>
    <property type="match status" value="1"/>
</dbReference>
<evidence type="ECO:0000313" key="6">
    <source>
        <dbReference type="EMBL" id="GBF80607.1"/>
    </source>
</evidence>
<evidence type="ECO:0000256" key="1">
    <source>
        <dbReference type="ARBA" id="ARBA00022553"/>
    </source>
</evidence>
<keyword evidence="7" id="KW-1185">Reference proteome</keyword>
<name>A0A401IH38_APHSA</name>
<protein>
    <recommendedName>
        <fullName evidence="8">Nucleotidyltransferase</fullName>
    </recommendedName>
</protein>
<evidence type="ECO:0000256" key="2">
    <source>
        <dbReference type="ARBA" id="ARBA00022649"/>
    </source>
</evidence>
<dbReference type="EMBL" id="BDQK01000009">
    <property type="protein sequence ID" value="GBF80607.1"/>
    <property type="molecule type" value="Genomic_DNA"/>
</dbReference>
<dbReference type="OrthoDB" id="9810538at2"/>
<dbReference type="InterPro" id="IPR051813">
    <property type="entry name" value="HepT_RNase_toxin"/>
</dbReference>
<dbReference type="AlphaFoldDB" id="A0A401IH38"/>
<sequence length="115" mass="13213">MSKIDDITRLQHMKDAAIQAKDFINGCDRQTLNNNQMLVFALIKAVEIIGEAAANISLECQQKNPQIPWSNIIGMRNRLVHAYFSIDLDILWNTVTIKLDPLIEELEVLLMHKRQ</sequence>
<keyword evidence="5" id="KW-0378">Hydrolase</keyword>